<gene>
    <name evidence="2" type="ORF">CMC5_058640</name>
</gene>
<dbReference type="AlphaFoldDB" id="A0A0K1EM19"/>
<evidence type="ECO:0000256" key="1">
    <source>
        <dbReference type="SAM" id="Phobius"/>
    </source>
</evidence>
<keyword evidence="1" id="KW-0812">Transmembrane</keyword>
<evidence type="ECO:0000313" key="3">
    <source>
        <dbReference type="Proteomes" id="UP000067626"/>
    </source>
</evidence>
<dbReference type="STRING" id="52.CMC5_058640"/>
<name>A0A0K1EM19_CHOCO</name>
<dbReference type="KEGG" id="ccro:CMC5_058640"/>
<dbReference type="EMBL" id="CP012159">
    <property type="protein sequence ID" value="AKT41658.1"/>
    <property type="molecule type" value="Genomic_DNA"/>
</dbReference>
<accession>A0A0K1EM19</accession>
<protein>
    <submittedName>
        <fullName evidence="2">Uncharacterized protein</fullName>
    </submittedName>
</protein>
<reference evidence="2 3" key="1">
    <citation type="submission" date="2015-07" db="EMBL/GenBank/DDBJ databases">
        <title>Genome analysis of myxobacterium Chondromyces crocatus Cm c5 reveals a high potential for natural compound synthesis and the genetic basis for the loss of fruiting body formation.</title>
        <authorList>
            <person name="Zaburannyi N."/>
            <person name="Bunk B."/>
            <person name="Maier J."/>
            <person name="Overmann J."/>
            <person name="Mueller R."/>
        </authorList>
    </citation>
    <scope>NUCLEOTIDE SEQUENCE [LARGE SCALE GENOMIC DNA]</scope>
    <source>
        <strain evidence="2 3">Cm c5</strain>
    </source>
</reference>
<keyword evidence="1" id="KW-0472">Membrane</keyword>
<sequence length="144" mass="15601">MDKLWIPLFILIGVIVNGGLMALFVVAVHRALHAGRGELDHLLATGLRVRGRLQSVDAGALSGRVGSVRFYKVGIEILLELEGGWQQVPSSLVVPETLRQLVQAGAPCVVVVDRTDPRKLCLVEIQNAFGVSTSVTLGSMYSRW</sequence>
<dbReference type="RefSeq" id="WP_050433406.1">
    <property type="nucleotide sequence ID" value="NZ_CP012159.1"/>
</dbReference>
<feature type="transmembrane region" description="Helical" evidence="1">
    <location>
        <begin position="6"/>
        <end position="28"/>
    </location>
</feature>
<keyword evidence="3" id="KW-1185">Reference proteome</keyword>
<evidence type="ECO:0000313" key="2">
    <source>
        <dbReference type="EMBL" id="AKT41658.1"/>
    </source>
</evidence>
<dbReference type="Proteomes" id="UP000067626">
    <property type="component" value="Chromosome"/>
</dbReference>
<proteinExistence type="predicted"/>
<keyword evidence="1" id="KW-1133">Transmembrane helix</keyword>
<organism evidence="2 3">
    <name type="scientific">Chondromyces crocatus</name>
    <dbReference type="NCBI Taxonomy" id="52"/>
    <lineage>
        <taxon>Bacteria</taxon>
        <taxon>Pseudomonadati</taxon>
        <taxon>Myxococcota</taxon>
        <taxon>Polyangia</taxon>
        <taxon>Polyangiales</taxon>
        <taxon>Polyangiaceae</taxon>
        <taxon>Chondromyces</taxon>
    </lineage>
</organism>